<name>A0A0C2GWT0_9BILA</name>
<dbReference type="Proteomes" id="UP000054047">
    <property type="component" value="Unassembled WGS sequence"/>
</dbReference>
<feature type="compositionally biased region" description="Basic and acidic residues" evidence="1">
    <location>
        <begin position="8"/>
        <end position="27"/>
    </location>
</feature>
<feature type="region of interest" description="Disordered" evidence="1">
    <location>
        <begin position="1"/>
        <end position="60"/>
    </location>
</feature>
<evidence type="ECO:0000313" key="3">
    <source>
        <dbReference type="Proteomes" id="UP000054047"/>
    </source>
</evidence>
<reference evidence="2 3" key="1">
    <citation type="submission" date="2013-12" db="EMBL/GenBank/DDBJ databases">
        <title>Draft genome of the parsitic nematode Ancylostoma duodenale.</title>
        <authorList>
            <person name="Mitreva M."/>
        </authorList>
    </citation>
    <scope>NUCLEOTIDE SEQUENCE [LARGE SCALE GENOMIC DNA]</scope>
    <source>
        <strain evidence="2 3">Zhejiang</strain>
    </source>
</reference>
<proteinExistence type="predicted"/>
<dbReference type="AlphaFoldDB" id="A0A0C2GWT0"/>
<dbReference type="EMBL" id="KN728599">
    <property type="protein sequence ID" value="KIH63529.1"/>
    <property type="molecule type" value="Genomic_DNA"/>
</dbReference>
<accession>A0A0C2GWT0</accession>
<evidence type="ECO:0000313" key="2">
    <source>
        <dbReference type="EMBL" id="KIH63529.1"/>
    </source>
</evidence>
<organism evidence="2 3">
    <name type="scientific">Ancylostoma duodenale</name>
    <dbReference type="NCBI Taxonomy" id="51022"/>
    <lineage>
        <taxon>Eukaryota</taxon>
        <taxon>Metazoa</taxon>
        <taxon>Ecdysozoa</taxon>
        <taxon>Nematoda</taxon>
        <taxon>Chromadorea</taxon>
        <taxon>Rhabditida</taxon>
        <taxon>Rhabditina</taxon>
        <taxon>Rhabditomorpha</taxon>
        <taxon>Strongyloidea</taxon>
        <taxon>Ancylostomatidae</taxon>
        <taxon>Ancylostomatinae</taxon>
        <taxon>Ancylostoma</taxon>
    </lineage>
</organism>
<protein>
    <submittedName>
        <fullName evidence="2">Uncharacterized protein</fullName>
    </submittedName>
</protein>
<evidence type="ECO:0000256" key="1">
    <source>
        <dbReference type="SAM" id="MobiDB-lite"/>
    </source>
</evidence>
<keyword evidence="3" id="KW-1185">Reference proteome</keyword>
<gene>
    <name evidence="2" type="ORF">ANCDUO_06167</name>
</gene>
<feature type="compositionally biased region" description="Basic and acidic residues" evidence="1">
    <location>
        <begin position="38"/>
        <end position="60"/>
    </location>
</feature>
<sequence length="85" mass="9779">MLSLPRRIYQDTVRRVEEPGNIEDGKGRGRPTTATDSKIARSKSEEIHAQDGERSRIGRSSIRETVREKLDLYSLRLQKPMLQLT</sequence>